<evidence type="ECO:0000313" key="8">
    <source>
        <dbReference type="EMBL" id="TWT55026.1"/>
    </source>
</evidence>
<name>A0A5C5WWE7_9BACT</name>
<dbReference type="EC" id="4.2.2.5" evidence="8"/>
<dbReference type="InterPro" id="IPR011043">
    <property type="entry name" value="Gal_Oxase/kelch_b-propeller"/>
</dbReference>
<evidence type="ECO:0000256" key="4">
    <source>
        <dbReference type="ARBA" id="ARBA00023180"/>
    </source>
</evidence>
<dbReference type="SUPFAM" id="SSF49863">
    <property type="entry name" value="Hyaluronate lyase-like, C-terminal domain"/>
    <property type="match status" value="1"/>
</dbReference>
<comment type="similarity">
    <text evidence="1">Belongs to the polysaccharide lyase 8 family.</text>
</comment>
<dbReference type="CDD" id="cd11304">
    <property type="entry name" value="Cadherin_repeat"/>
    <property type="match status" value="1"/>
</dbReference>
<evidence type="ECO:0000256" key="1">
    <source>
        <dbReference type="ARBA" id="ARBA00006699"/>
    </source>
</evidence>
<dbReference type="GO" id="GO:0030246">
    <property type="term" value="F:carbohydrate binding"/>
    <property type="evidence" value="ECO:0007669"/>
    <property type="project" value="InterPro"/>
</dbReference>
<organism evidence="8 9">
    <name type="scientific">Rubripirellula amarantea</name>
    <dbReference type="NCBI Taxonomy" id="2527999"/>
    <lineage>
        <taxon>Bacteria</taxon>
        <taxon>Pseudomonadati</taxon>
        <taxon>Planctomycetota</taxon>
        <taxon>Planctomycetia</taxon>
        <taxon>Pirellulales</taxon>
        <taxon>Pirellulaceae</taxon>
        <taxon>Rubripirellula</taxon>
    </lineage>
</organism>
<keyword evidence="3" id="KW-0677">Repeat</keyword>
<proteinExistence type="inferred from homology"/>
<dbReference type="PANTHER" id="PTHR36220:SF1">
    <property type="entry name" value="GAMMA TUBULIN COMPLEX COMPONENT C-TERMINAL DOMAIN-CONTAINING PROTEIN"/>
    <property type="match status" value="1"/>
</dbReference>
<evidence type="ECO:0000259" key="7">
    <source>
        <dbReference type="Pfam" id="PF02884"/>
    </source>
</evidence>
<dbReference type="PANTHER" id="PTHR36220">
    <property type="entry name" value="UNNAMED PRODUCT"/>
    <property type="match status" value="1"/>
</dbReference>
<comment type="caution">
    <text evidence="8">The sequence shown here is derived from an EMBL/GenBank/DDBJ whole genome shotgun (WGS) entry which is preliminary data.</text>
</comment>
<evidence type="ECO:0000256" key="3">
    <source>
        <dbReference type="ARBA" id="ARBA00022737"/>
    </source>
</evidence>
<keyword evidence="5 8" id="KW-0456">Lyase</keyword>
<dbReference type="Pfam" id="PF14312">
    <property type="entry name" value="FG-GAP_2"/>
    <property type="match status" value="7"/>
</dbReference>
<dbReference type="SUPFAM" id="SSF74650">
    <property type="entry name" value="Galactose mutarotase-like"/>
    <property type="match status" value="1"/>
</dbReference>
<reference evidence="8 9" key="1">
    <citation type="submission" date="2019-02" db="EMBL/GenBank/DDBJ databases">
        <title>Deep-cultivation of Planctomycetes and their phenomic and genomic characterization uncovers novel biology.</title>
        <authorList>
            <person name="Wiegand S."/>
            <person name="Jogler M."/>
            <person name="Boedeker C."/>
            <person name="Pinto D."/>
            <person name="Vollmers J."/>
            <person name="Rivas-Marin E."/>
            <person name="Kohn T."/>
            <person name="Peeters S.H."/>
            <person name="Heuer A."/>
            <person name="Rast P."/>
            <person name="Oberbeckmann S."/>
            <person name="Bunk B."/>
            <person name="Jeske O."/>
            <person name="Meyerdierks A."/>
            <person name="Storesund J.E."/>
            <person name="Kallscheuer N."/>
            <person name="Luecker S."/>
            <person name="Lage O.M."/>
            <person name="Pohl T."/>
            <person name="Merkel B.J."/>
            <person name="Hornburger P."/>
            <person name="Mueller R.-W."/>
            <person name="Bruemmer F."/>
            <person name="Labrenz M."/>
            <person name="Spormann A.M."/>
            <person name="Op Den Camp H."/>
            <person name="Overmann J."/>
            <person name="Amann R."/>
            <person name="Jetten M.S.M."/>
            <person name="Mascher T."/>
            <person name="Medema M.H."/>
            <person name="Devos D.P."/>
            <person name="Kaster A.-K."/>
            <person name="Ovreas L."/>
            <person name="Rohde M."/>
            <person name="Galperin M.Y."/>
            <person name="Jogler C."/>
        </authorList>
    </citation>
    <scope>NUCLEOTIDE SEQUENCE [LARGE SCALE GENOMIC DNA]</scope>
    <source>
        <strain evidence="8 9">Pla22</strain>
    </source>
</reference>
<dbReference type="InterPro" id="IPR013517">
    <property type="entry name" value="FG-GAP"/>
</dbReference>
<dbReference type="GO" id="GO:0030341">
    <property type="term" value="F:chondroitin AC lyase activity"/>
    <property type="evidence" value="ECO:0007669"/>
    <property type="project" value="UniProtKB-EC"/>
</dbReference>
<dbReference type="OrthoDB" id="291134at2"/>
<dbReference type="SUPFAM" id="SSF48230">
    <property type="entry name" value="Chondroitin AC/alginate lyase"/>
    <property type="match status" value="1"/>
</dbReference>
<dbReference type="SMART" id="SM00191">
    <property type="entry name" value="Int_alpha"/>
    <property type="match status" value="6"/>
</dbReference>
<keyword evidence="2" id="KW-0732">Signal</keyword>
<sequence length="1670" mass="178383">MHLESRRVGGPRRRRTDGYRRRKLLVECLENRHLLTANPVVDFDFAADQTLAQLQTAGWQPDAYTLYNHVGAEDLRAIGGALELTDDDGTTAYRWAHEATFPFTAIESGHLKIAAGTGGTFTGNPSQLISIQSAGGPIANIVLRNDTEGRFETGSGDVIFTDVSWKDGFRNYLIDWSVDSNGQNGIVSLRFQADDGTMTQVVEQPFLNAGVPNQLKLGAGWSSPADTQLRVDFIEVYDEPSGAFDAIEISPSVHHDIIAGATSGESVTGRLNLVQPVVSNTPQFSIVGGSGQSLFEIVTVTDTGDRHFGEIVIANGVTLSQTNSYTLDVQADNAGTLSSVQTITVDVVAETAASKISDSLLSQTRYRTADISDAIVADWMSKIQTDGSFSDLNNDWNTSANRLGSLAEAYRFSTTYQGDAGLRSKIYDATVYWAANVSYAGQTFVNPAWAWPRQIGSVGYYLFDDIQTEKFSSDPVISGRAWEVYDAVLSGSESVITHLRDSEEHFWGGNLGYRLHAMQLRASVMDDYNRPLTQVGGFQRGFVSTASFADIESLMIKGLQPSSGPFSVGLTADGAFSQHVGGGAQLFTFGYGRDWAADTSAASVRMLDTPWSLSTSELDVIADFVLDGMQWESFNGQGDYLAQGRRSGEATTGAYSNADSVMASLINSLETAAGTGQLSRHAELISTRDNLIADTHDLEGSLALWNHDFVLHRSDQFYVSTKMNSVRSSGNETGNNENLLHYHMGDGTTLVMLDGDEYVNARVGWDWHQLPGTTTESRTDALPIRNWNTNNGGLNAFAGVASNGTVSVATFINDRYDAANSLYQYHTVNANKSTFYLPDAIVALGANIDRVGPGQNQPIRTTLNQVEWTDDVTYDVGNSVQTLAMGNYGVQSFSVTSPAWFHHDGIGYVLVPKSGQTLSARLETRATNNDWYDLDHKNGQGNTQAVDIFQLSVDHGTNPSDDLYQYVIVPNITAAEMPAYFSDMTIDMLQNDAGIQAIHDAAIGVTQVVFYQAGSIDLGAGRVLSSDEPAIVMLTDSGNEIGLTVSDPLQSTSLSEITITLSEQLQGTGVTWDQVSGTSTIVVGMSNEITLAGKPVSVNLQVVEGSPPVAVADSMVTSVNTPATIDVLNNDLPLGEVMMVSHGSASQGSVIDNGDGTLTYTPDIGFEGTDTFGYTIALQDVELINDQTSGGDRFGYSVDVDGDYAVVGSYLDDAGGLTNSGSAFVYQRTGATSWAQVAQLNGDLDATDAQSQFGWSVAIDGDTVVVSAQYDRDLGFRSGAAYVFQRDQGGVDNWGRVKKIVGNDTIKRDLFGRSVDISGDTIVVGASVADPVGASSGAAYVFNRDEGGADNWGQVKKLTGSTQAAGDRFGQSVSIDGNFIAVGAFRHDGVGSDSGAAYVFLRGSGGTENWGEAKVIEASDASAADQFGYSVSMSGSRVAIGAPLDDEPGLNQLGSVYVFDFFEGGNNNWGQVAKLSTDDGAQGDRLGLSLAFDGTRIVAGAPQADGGGSDSGRAYLFEDVGGGTWTQTRVLVNDEVTTADQYGIAVAVDGDVAVIGSWFDNRPANNTGGAYAFDLQTDTATVTVTVNSGSSELPLIEDSPAMMNIVSEAALPNVMHENQDPDQAVWQARVWARDRVFAQSMETDDENEEESYPGDLAAARVLTVVRVQLG</sequence>
<dbReference type="Pfam" id="PF17963">
    <property type="entry name" value="Big_9"/>
    <property type="match status" value="1"/>
</dbReference>
<gene>
    <name evidence="8" type="primary">cslA</name>
    <name evidence="8" type="ORF">Pla22_26800</name>
</gene>
<evidence type="ECO:0000256" key="2">
    <source>
        <dbReference type="ARBA" id="ARBA00022729"/>
    </source>
</evidence>
<dbReference type="EMBL" id="SJPI01000001">
    <property type="protein sequence ID" value="TWT55026.1"/>
    <property type="molecule type" value="Genomic_DNA"/>
</dbReference>
<dbReference type="Pfam" id="PF02884">
    <property type="entry name" value="Lyase_8_C"/>
    <property type="match status" value="1"/>
</dbReference>
<dbReference type="GO" id="GO:0005975">
    <property type="term" value="P:carbohydrate metabolic process"/>
    <property type="evidence" value="ECO:0007669"/>
    <property type="project" value="InterPro"/>
</dbReference>
<feature type="domain" description="Polysaccharide lyase family 8 central" evidence="6">
    <location>
        <begin position="705"/>
        <end position="972"/>
    </location>
</feature>
<dbReference type="PROSITE" id="PS51470">
    <property type="entry name" value="FG_GAP"/>
    <property type="match status" value="2"/>
</dbReference>
<dbReference type="InterPro" id="IPR004103">
    <property type="entry name" value="Lyase_8_C"/>
</dbReference>
<keyword evidence="4" id="KW-0325">Glycoprotein</keyword>
<dbReference type="Proteomes" id="UP000316598">
    <property type="component" value="Unassembled WGS sequence"/>
</dbReference>
<accession>A0A5C5WWE7</accession>
<dbReference type="Gene3D" id="2.70.98.10">
    <property type="match status" value="1"/>
</dbReference>
<dbReference type="Gene3D" id="1.50.10.100">
    <property type="entry name" value="Chondroitin AC/alginate lyase"/>
    <property type="match status" value="1"/>
</dbReference>
<dbReference type="InterPro" id="IPR028994">
    <property type="entry name" value="Integrin_alpha_N"/>
</dbReference>
<evidence type="ECO:0000256" key="5">
    <source>
        <dbReference type="ARBA" id="ARBA00023239"/>
    </source>
</evidence>
<evidence type="ECO:0000313" key="9">
    <source>
        <dbReference type="Proteomes" id="UP000316598"/>
    </source>
</evidence>
<dbReference type="InterPro" id="IPR011071">
    <property type="entry name" value="Lyase_8-like_C"/>
</dbReference>
<dbReference type="InterPro" id="IPR011013">
    <property type="entry name" value="Gal_mutarotase_sf_dom"/>
</dbReference>
<feature type="domain" description="Polysaccharide lyase family 8 C-terminal" evidence="7">
    <location>
        <begin position="989"/>
        <end position="1053"/>
    </location>
</feature>
<dbReference type="Gene3D" id="2.60.220.10">
    <property type="entry name" value="Polysaccharide lyase family 8-like, C-terminal"/>
    <property type="match status" value="1"/>
</dbReference>
<evidence type="ECO:0000259" key="6">
    <source>
        <dbReference type="Pfam" id="PF02278"/>
    </source>
</evidence>
<protein>
    <submittedName>
        <fullName evidence="8">Chondroitinase-AC</fullName>
        <ecNumber evidence="8">4.2.2.5</ecNumber>
    </submittedName>
</protein>
<dbReference type="Pfam" id="PF02278">
    <property type="entry name" value="Lyase_8"/>
    <property type="match status" value="1"/>
</dbReference>
<dbReference type="GO" id="GO:0005576">
    <property type="term" value="C:extracellular region"/>
    <property type="evidence" value="ECO:0007669"/>
    <property type="project" value="InterPro"/>
</dbReference>
<dbReference type="InterPro" id="IPR003159">
    <property type="entry name" value="Lyase_8_central_dom"/>
</dbReference>
<dbReference type="InterPro" id="IPR013519">
    <property type="entry name" value="Int_alpha_beta-p"/>
</dbReference>
<dbReference type="SUPFAM" id="SSF50965">
    <property type="entry name" value="Galactose oxidase, central domain"/>
    <property type="match status" value="1"/>
</dbReference>
<dbReference type="InterPro" id="IPR008929">
    <property type="entry name" value="Chondroitin_lyas"/>
</dbReference>
<dbReference type="Gene3D" id="2.130.10.130">
    <property type="entry name" value="Integrin alpha, N-terminal"/>
    <property type="match status" value="2"/>
</dbReference>
<keyword evidence="9" id="KW-1185">Reference proteome</keyword>
<dbReference type="InterPro" id="IPR014718">
    <property type="entry name" value="GH-type_carb-bd"/>
</dbReference>